<feature type="domain" description="D-isomer specific 2-hydroxyacid dehydrogenase NAD-binding" evidence="1">
    <location>
        <begin position="150"/>
        <end position="243"/>
    </location>
</feature>
<dbReference type="HOGENOM" id="CLU_082687_0_0_9"/>
<dbReference type="InterPro" id="IPR014215">
    <property type="entry name" value="Dipicolinic_acid_synth_A"/>
</dbReference>
<evidence type="ECO:0000259" key="1">
    <source>
        <dbReference type="Pfam" id="PF02826"/>
    </source>
</evidence>
<dbReference type="InterPro" id="IPR036291">
    <property type="entry name" value="NAD(P)-bd_dom_sf"/>
</dbReference>
<proteinExistence type="predicted"/>
<dbReference type="AlphaFoldDB" id="A0A0F7F9F0"/>
<dbReference type="RefSeq" id="WP_025697561.1">
    <property type="nucleotide sequence ID" value="NZ_ASQQ01000526.1"/>
</dbReference>
<dbReference type="OrthoDB" id="8840764at2"/>
<gene>
    <name evidence="3" type="ORF">VK70_11795</name>
</gene>
<dbReference type="Gene3D" id="3.40.50.720">
    <property type="entry name" value="NAD(P)-binding Rossmann-like Domain"/>
    <property type="match status" value="2"/>
</dbReference>
<dbReference type="NCBIfam" id="TIGR02853">
    <property type="entry name" value="spore_dpaA"/>
    <property type="match status" value="1"/>
</dbReference>
<evidence type="ECO:0000259" key="2">
    <source>
        <dbReference type="Pfam" id="PF16924"/>
    </source>
</evidence>
<reference evidence="3 4" key="1">
    <citation type="submission" date="2015-03" db="EMBL/GenBank/DDBJ databases">
        <authorList>
            <person name="Abdul Halim M."/>
        </authorList>
    </citation>
    <scope>NUCLEOTIDE SEQUENCE [LARGE SCALE GENOMIC DNA]</scope>
    <source>
        <strain evidence="3 4">ATCC 35681</strain>
    </source>
</reference>
<sequence length="297" mass="32017">MLTGVRIVFLGGDARQIEVIRKCVEMDAAVSVAGFDKWSTPCDGVNLETMDAELLSGADVLVLPTVGCDDEGHISAKYSSKPMQLLEEHIEALPKHCTIYTGMAKEYLRRLCALGGRELVELLERDDVAIYNSIPTAEGALVMAIQNTDFTIHGSEAMVLGIGRTGFTMAKSLQGLGAKVTAGVRKQEDFAKAEVMGWKPFMTDRLEEYVTDVDYIFNTIPSLILNAKVLSQVPRHTCIIDLASAPGGVDFRYAEKRGIKALLAPGLPGIVAPKSAGLIMAGALVQSISKRMLTKGD</sequence>
<dbReference type="PATRIC" id="fig|1333534.5.peg.2606"/>
<dbReference type="Pfam" id="PF02826">
    <property type="entry name" value="2-Hacid_dh_C"/>
    <property type="match status" value="1"/>
</dbReference>
<dbReference type="Pfam" id="PF16924">
    <property type="entry name" value="DpaA_N"/>
    <property type="match status" value="1"/>
</dbReference>
<dbReference type="GO" id="GO:0051287">
    <property type="term" value="F:NAD binding"/>
    <property type="evidence" value="ECO:0007669"/>
    <property type="project" value="InterPro"/>
</dbReference>
<name>A0A0F7F9F0_PAEDU</name>
<dbReference type="NCBIfam" id="NF006162">
    <property type="entry name" value="PRK08306.1"/>
    <property type="match status" value="1"/>
</dbReference>
<evidence type="ECO:0000313" key="4">
    <source>
        <dbReference type="Proteomes" id="UP000034189"/>
    </source>
</evidence>
<dbReference type="InterPro" id="IPR006140">
    <property type="entry name" value="D-isomer_DH_NAD-bd"/>
</dbReference>
<reference evidence="3 4" key="2">
    <citation type="journal article" date="2016" name="Genome Announc.">
        <title>Genome Sequence of a Gram-Positive Diazotroph, Paenibacillus durus Type Strain ATCC 35681.</title>
        <authorList>
            <person name="Halim M.A."/>
            <person name="Rahman A.Y."/>
            <person name="Sim K.S."/>
            <person name="Yam H.C."/>
            <person name="Rahim A.A."/>
            <person name="Ghazali A.H."/>
            <person name="Najimudin N."/>
        </authorList>
    </citation>
    <scope>NUCLEOTIDE SEQUENCE [LARGE SCALE GENOMIC DNA]</scope>
    <source>
        <strain evidence="3 4">ATCC 35681</strain>
    </source>
</reference>
<evidence type="ECO:0000313" key="3">
    <source>
        <dbReference type="EMBL" id="AKG35167.1"/>
    </source>
</evidence>
<dbReference type="InterPro" id="IPR031629">
    <property type="entry name" value="DpaA_N"/>
</dbReference>
<accession>A0A0F7F9F0</accession>
<dbReference type="EMBL" id="CP011114">
    <property type="protein sequence ID" value="AKG35167.1"/>
    <property type="molecule type" value="Genomic_DNA"/>
</dbReference>
<dbReference type="SUPFAM" id="SSF51735">
    <property type="entry name" value="NAD(P)-binding Rossmann-fold domains"/>
    <property type="match status" value="1"/>
</dbReference>
<dbReference type="Proteomes" id="UP000034189">
    <property type="component" value="Chromosome"/>
</dbReference>
<feature type="domain" description="Dipicolinate synthase subunit A N-terminal" evidence="2">
    <location>
        <begin position="7"/>
        <end position="122"/>
    </location>
</feature>
<organism evidence="3 4">
    <name type="scientific">Paenibacillus durus ATCC 35681</name>
    <dbReference type="NCBI Taxonomy" id="1333534"/>
    <lineage>
        <taxon>Bacteria</taxon>
        <taxon>Bacillati</taxon>
        <taxon>Bacillota</taxon>
        <taxon>Bacilli</taxon>
        <taxon>Bacillales</taxon>
        <taxon>Paenibacillaceae</taxon>
        <taxon>Paenibacillus</taxon>
    </lineage>
</organism>
<protein>
    <submittedName>
        <fullName evidence="3">Dipicolinate synthase subunit A</fullName>
    </submittedName>
</protein>